<name>A0AB40B8P0_DIOCR</name>
<dbReference type="InterPro" id="IPR000209">
    <property type="entry name" value="Peptidase_S8/S53_dom"/>
</dbReference>
<evidence type="ECO:0000259" key="7">
    <source>
        <dbReference type="Pfam" id="PF00082"/>
    </source>
</evidence>
<dbReference type="Gene3D" id="2.60.40.2310">
    <property type="match status" value="1"/>
</dbReference>
<dbReference type="Pfam" id="PF17766">
    <property type="entry name" value="fn3_6"/>
    <property type="match status" value="1"/>
</dbReference>
<evidence type="ECO:0000256" key="5">
    <source>
        <dbReference type="ARBA" id="ARBA00022825"/>
    </source>
</evidence>
<keyword evidence="10" id="KW-1185">Reference proteome</keyword>
<dbReference type="SUPFAM" id="SSF52743">
    <property type="entry name" value="Subtilisin-like"/>
    <property type="match status" value="1"/>
</dbReference>
<dbReference type="InterPro" id="IPR023828">
    <property type="entry name" value="Peptidase_S8_Ser-AS"/>
</dbReference>
<feature type="domain" description="PA" evidence="8">
    <location>
        <begin position="201"/>
        <end position="284"/>
    </location>
</feature>
<evidence type="ECO:0000313" key="11">
    <source>
        <dbReference type="RefSeq" id="XP_039123342.1"/>
    </source>
</evidence>
<dbReference type="AlphaFoldDB" id="A0AB40B8P0"/>
<evidence type="ECO:0000256" key="2">
    <source>
        <dbReference type="ARBA" id="ARBA00022670"/>
    </source>
</evidence>
<evidence type="ECO:0000256" key="3">
    <source>
        <dbReference type="ARBA" id="ARBA00022729"/>
    </source>
</evidence>
<dbReference type="Gene3D" id="3.40.50.200">
    <property type="entry name" value="Peptidase S8/S53 domain"/>
    <property type="match status" value="1"/>
</dbReference>
<evidence type="ECO:0000256" key="4">
    <source>
        <dbReference type="ARBA" id="ARBA00022801"/>
    </source>
</evidence>
<keyword evidence="4" id="KW-0378">Hydrolase</keyword>
<dbReference type="Pfam" id="PF00082">
    <property type="entry name" value="Peptidase_S8"/>
    <property type="match status" value="1"/>
</dbReference>
<evidence type="ECO:0000313" key="10">
    <source>
        <dbReference type="Proteomes" id="UP001515500"/>
    </source>
</evidence>
<dbReference type="InterPro" id="IPR022398">
    <property type="entry name" value="Peptidase_S8_His-AS"/>
</dbReference>
<gene>
    <name evidence="11" type="primary">LOC120259956</name>
</gene>
<dbReference type="InterPro" id="IPR045051">
    <property type="entry name" value="SBT"/>
</dbReference>
<dbReference type="PANTHER" id="PTHR10795">
    <property type="entry name" value="PROPROTEIN CONVERTASE SUBTILISIN/KEXIN"/>
    <property type="match status" value="1"/>
</dbReference>
<dbReference type="GeneID" id="120259956"/>
<comment type="caution">
    <text evidence="6">Lacks conserved residue(s) required for the propagation of feature annotation.</text>
</comment>
<dbReference type="PRINTS" id="PR00723">
    <property type="entry name" value="SUBTILISIN"/>
</dbReference>
<dbReference type="CDD" id="cd02120">
    <property type="entry name" value="PA_subtilisin_like"/>
    <property type="match status" value="1"/>
</dbReference>
<comment type="similarity">
    <text evidence="1 6">Belongs to the peptidase S8 family.</text>
</comment>
<accession>A0AB40B8P0</accession>
<keyword evidence="2" id="KW-0645">Protease</keyword>
<keyword evidence="3" id="KW-0732">Signal</keyword>
<sequence>MPAIPPNWKGSCNFTNFICNNKIIGGATFGNGRKWNDIPPVDTNGHGSHVASIAAGNFVKDAMVIGKFKYTASGMAPRAHLAIYKTFLFRSDNLKSYQQAIIDGVNIINYSIDDDPAANFYNDVAAFSGYKATKKGISVSVAAGNKGAPKSLDHSVPWLTVVGASSTDRRLVAVVKLGNGDDFIGETGFYQTTQFDSSIFLPIVYPGVNNKKETLGCWRGSLNEIDVKNKIVLCRASNKNVNKGRVVLSAGGAAMILLGPINNIPNDLHVLPVSHVNFDDAKKILEYYNSHRGSPPNATIIFKGELPSRRQAPAIRSLSSSGPSLTNGGILKPDVIAPGSKILGASIYKDSPFNNYFKYASITNLYWFHLFLAITNYYINIRFKSGTSMASPHVAGLMALLKKKYPKWSPAAIQSAIITSADDVDLAGKPFIHMKNGKPCNIFDRGAGHINPIKVMDPGLIYDRDFNNYIGYMCFLDYSPIYMQRFNGRKVDCAKEKKIKPSQLNYPSIMVTLSSMSPKETVMRAVTNVGNANSVYTPRIFHPANTSLILSTNILQFSAQNQQLSFNVTITIIPPTPIKDTISEGKLEWVSKSSSHVVRSPVAIVFG</sequence>
<dbReference type="InterPro" id="IPR003137">
    <property type="entry name" value="PA_domain"/>
</dbReference>
<evidence type="ECO:0000256" key="6">
    <source>
        <dbReference type="PROSITE-ProRule" id="PRU01240"/>
    </source>
</evidence>
<evidence type="ECO:0000256" key="1">
    <source>
        <dbReference type="ARBA" id="ARBA00011073"/>
    </source>
</evidence>
<dbReference type="GO" id="GO:0004252">
    <property type="term" value="F:serine-type endopeptidase activity"/>
    <property type="evidence" value="ECO:0007669"/>
    <property type="project" value="InterPro"/>
</dbReference>
<evidence type="ECO:0000259" key="8">
    <source>
        <dbReference type="Pfam" id="PF02225"/>
    </source>
</evidence>
<feature type="domain" description="Subtilisin-like protease fibronectin type-III" evidence="9">
    <location>
        <begin position="503"/>
        <end position="604"/>
    </location>
</feature>
<dbReference type="PROSITE" id="PS51892">
    <property type="entry name" value="SUBTILASE"/>
    <property type="match status" value="1"/>
</dbReference>
<dbReference type="PROSITE" id="PS00138">
    <property type="entry name" value="SUBTILASE_SER"/>
    <property type="match status" value="1"/>
</dbReference>
<organism evidence="10 11">
    <name type="scientific">Dioscorea cayennensis subsp. rotundata</name>
    <name type="common">White Guinea yam</name>
    <name type="synonym">Dioscorea rotundata</name>
    <dbReference type="NCBI Taxonomy" id="55577"/>
    <lineage>
        <taxon>Eukaryota</taxon>
        <taxon>Viridiplantae</taxon>
        <taxon>Streptophyta</taxon>
        <taxon>Embryophyta</taxon>
        <taxon>Tracheophyta</taxon>
        <taxon>Spermatophyta</taxon>
        <taxon>Magnoliopsida</taxon>
        <taxon>Liliopsida</taxon>
        <taxon>Dioscoreales</taxon>
        <taxon>Dioscoreaceae</taxon>
        <taxon>Dioscorea</taxon>
    </lineage>
</organism>
<proteinExistence type="inferred from homology"/>
<dbReference type="InterPro" id="IPR036852">
    <property type="entry name" value="Peptidase_S8/S53_dom_sf"/>
</dbReference>
<evidence type="ECO:0000259" key="9">
    <source>
        <dbReference type="Pfam" id="PF17766"/>
    </source>
</evidence>
<dbReference type="Pfam" id="PF02225">
    <property type="entry name" value="PA"/>
    <property type="match status" value="1"/>
</dbReference>
<dbReference type="GO" id="GO:0006508">
    <property type="term" value="P:proteolysis"/>
    <property type="evidence" value="ECO:0007669"/>
    <property type="project" value="UniProtKB-KW"/>
</dbReference>
<reference evidence="11" key="1">
    <citation type="submission" date="2025-08" db="UniProtKB">
        <authorList>
            <consortium name="RefSeq"/>
        </authorList>
    </citation>
    <scope>IDENTIFICATION</scope>
</reference>
<dbReference type="Proteomes" id="UP001515500">
    <property type="component" value="Chromosome 5"/>
</dbReference>
<dbReference type="Gene3D" id="3.50.30.30">
    <property type="match status" value="1"/>
</dbReference>
<protein>
    <submittedName>
        <fullName evidence="11">Subtilisin-like protease 4</fullName>
    </submittedName>
</protein>
<dbReference type="InterPro" id="IPR041469">
    <property type="entry name" value="Subtilisin-like_FN3"/>
</dbReference>
<keyword evidence="5" id="KW-0720">Serine protease</keyword>
<dbReference type="PROSITE" id="PS00137">
    <property type="entry name" value="SUBTILASE_HIS"/>
    <property type="match status" value="1"/>
</dbReference>
<feature type="domain" description="Peptidase S8/S53" evidence="7">
    <location>
        <begin position="39"/>
        <end position="424"/>
    </location>
</feature>
<dbReference type="InterPro" id="IPR015500">
    <property type="entry name" value="Peptidase_S8_subtilisin-rel"/>
</dbReference>
<dbReference type="RefSeq" id="XP_039123342.1">
    <property type="nucleotide sequence ID" value="XM_039267408.1"/>
</dbReference>